<dbReference type="KEGG" id="rop:ROP_05010"/>
<feature type="domain" description="D-isomer specific 2-hydroxyacid dehydrogenase NAD-binding" evidence="5">
    <location>
        <begin position="111"/>
        <end position="287"/>
    </location>
</feature>
<dbReference type="GO" id="GO:0005829">
    <property type="term" value="C:cytosol"/>
    <property type="evidence" value="ECO:0007669"/>
    <property type="project" value="TreeGrafter"/>
</dbReference>
<sequence length="319" mass="33930">MPDMRMVITDHNFSGEDFERAAAKDLDADFALFHATTEAEAIDAVSGADVALVNFAPMTAEVLAAMNPNGVVVRYGIGFDNVDLDAATRLGVRVCNVPDYGADTVADHAVTLTLMLLRKVAQFDRALAAGGWPSATELAPIRSTGETTVGLLGTGRIALAVAKRLQPFGFDLIAHDPYANPDVAADHGITLVDLDELFRRSHALSLHAPATADTRGIVNADNLAKMPFGSFLVNTSRGALVEQDAVLDALDSGALAGVGLDVFHPEPLAPDHRLRTHPNAVLTPHAAFYSEQSLRDLQRLAAEEAARAIRGEPLRCPLN</sequence>
<dbReference type="InterPro" id="IPR006140">
    <property type="entry name" value="D-isomer_DH_NAD-bd"/>
</dbReference>
<evidence type="ECO:0000313" key="7">
    <source>
        <dbReference type="Proteomes" id="UP000002212"/>
    </source>
</evidence>
<dbReference type="InterPro" id="IPR043322">
    <property type="entry name" value="CtBP"/>
</dbReference>
<dbReference type="GO" id="GO:0016618">
    <property type="term" value="F:hydroxypyruvate reductase [NAD(P)H] activity"/>
    <property type="evidence" value="ECO:0007669"/>
    <property type="project" value="TreeGrafter"/>
</dbReference>
<keyword evidence="2 3" id="KW-0560">Oxidoreductase</keyword>
<dbReference type="Pfam" id="PF00389">
    <property type="entry name" value="2-Hacid_dh"/>
    <property type="match status" value="1"/>
</dbReference>
<dbReference type="InterPro" id="IPR006139">
    <property type="entry name" value="D-isomer_2_OHA_DH_cat_dom"/>
</dbReference>
<dbReference type="EMBL" id="AP011115">
    <property type="protein sequence ID" value="BAH48748.1"/>
    <property type="molecule type" value="Genomic_DNA"/>
</dbReference>
<dbReference type="PROSITE" id="PS00671">
    <property type="entry name" value="D_2_HYDROXYACID_DH_3"/>
    <property type="match status" value="1"/>
</dbReference>
<dbReference type="GO" id="GO:0003714">
    <property type="term" value="F:transcription corepressor activity"/>
    <property type="evidence" value="ECO:0007669"/>
    <property type="project" value="InterPro"/>
</dbReference>
<dbReference type="Proteomes" id="UP000002212">
    <property type="component" value="Chromosome"/>
</dbReference>
<dbReference type="SUPFAM" id="SSF51735">
    <property type="entry name" value="NAD(P)-binding Rossmann-fold domains"/>
    <property type="match status" value="1"/>
</dbReference>
<dbReference type="InterPro" id="IPR036291">
    <property type="entry name" value="NAD(P)-bd_dom_sf"/>
</dbReference>
<proteinExistence type="inferred from homology"/>
<dbReference type="HOGENOM" id="CLU_019796_1_3_11"/>
<dbReference type="PANTHER" id="PTHR10996">
    <property type="entry name" value="2-HYDROXYACID DEHYDROGENASE-RELATED"/>
    <property type="match status" value="1"/>
</dbReference>
<evidence type="ECO:0000256" key="2">
    <source>
        <dbReference type="ARBA" id="ARBA00023002"/>
    </source>
</evidence>
<dbReference type="STRING" id="632772.ROP_05010"/>
<evidence type="ECO:0000259" key="5">
    <source>
        <dbReference type="Pfam" id="PF02826"/>
    </source>
</evidence>
<reference evidence="6 7" key="1">
    <citation type="submission" date="2009-03" db="EMBL/GenBank/DDBJ databases">
        <title>Comparison of the complete genome sequences of Rhodococcus erythropolis PR4 and Rhodococcus opacus B4.</title>
        <authorList>
            <person name="Takarada H."/>
            <person name="Sekine M."/>
            <person name="Hosoyama A."/>
            <person name="Yamada R."/>
            <person name="Fujisawa T."/>
            <person name="Omata S."/>
            <person name="Shimizu A."/>
            <person name="Tsukatani N."/>
            <person name="Tanikawa S."/>
            <person name="Fujita N."/>
            <person name="Harayama S."/>
        </authorList>
    </citation>
    <scope>NUCLEOTIDE SEQUENCE [LARGE SCALE GENOMIC DNA]</scope>
    <source>
        <strain evidence="6 7">B4</strain>
    </source>
</reference>
<name>C1ARS1_RHOOB</name>
<dbReference type="GO" id="GO:0030267">
    <property type="term" value="F:glyoxylate reductase (NADPH) activity"/>
    <property type="evidence" value="ECO:0007669"/>
    <property type="project" value="TreeGrafter"/>
</dbReference>
<dbReference type="CDD" id="cd05299">
    <property type="entry name" value="CtBP_dh"/>
    <property type="match status" value="1"/>
</dbReference>
<dbReference type="GO" id="GO:0051287">
    <property type="term" value="F:NAD binding"/>
    <property type="evidence" value="ECO:0007669"/>
    <property type="project" value="InterPro"/>
</dbReference>
<organism evidence="6 7">
    <name type="scientific">Rhodococcus opacus (strain B4)</name>
    <dbReference type="NCBI Taxonomy" id="632772"/>
    <lineage>
        <taxon>Bacteria</taxon>
        <taxon>Bacillati</taxon>
        <taxon>Actinomycetota</taxon>
        <taxon>Actinomycetes</taxon>
        <taxon>Mycobacteriales</taxon>
        <taxon>Nocardiaceae</taxon>
        <taxon>Rhodococcus</taxon>
    </lineage>
</organism>
<comment type="similarity">
    <text evidence="1 3">Belongs to the D-isomer specific 2-hydroxyacid dehydrogenase family.</text>
</comment>
<dbReference type="PANTHER" id="PTHR10996:SF283">
    <property type="entry name" value="GLYOXYLATE_HYDROXYPYRUVATE REDUCTASE B"/>
    <property type="match status" value="1"/>
</dbReference>
<evidence type="ECO:0000256" key="1">
    <source>
        <dbReference type="ARBA" id="ARBA00005854"/>
    </source>
</evidence>
<dbReference type="InterPro" id="IPR050223">
    <property type="entry name" value="D-isomer_2-hydroxyacid_DH"/>
</dbReference>
<feature type="domain" description="D-isomer specific 2-hydroxyacid dehydrogenase catalytic" evidence="4">
    <location>
        <begin position="27"/>
        <end position="317"/>
    </location>
</feature>
<dbReference type="PROSITE" id="PS00670">
    <property type="entry name" value="D_2_HYDROXYACID_DH_2"/>
    <property type="match status" value="1"/>
</dbReference>
<evidence type="ECO:0000313" key="6">
    <source>
        <dbReference type="EMBL" id="BAH48748.1"/>
    </source>
</evidence>
<accession>C1ARS1</accession>
<gene>
    <name evidence="6" type="ordered locus">ROP_05010</name>
</gene>
<dbReference type="Pfam" id="PF02826">
    <property type="entry name" value="2-Hacid_dh_C"/>
    <property type="match status" value="1"/>
</dbReference>
<protein>
    <submittedName>
        <fullName evidence="6">Putative dehydrogenase</fullName>
    </submittedName>
</protein>
<evidence type="ECO:0000259" key="4">
    <source>
        <dbReference type="Pfam" id="PF00389"/>
    </source>
</evidence>
<evidence type="ECO:0000256" key="3">
    <source>
        <dbReference type="RuleBase" id="RU003719"/>
    </source>
</evidence>
<dbReference type="AlphaFoldDB" id="C1ARS1"/>
<dbReference type="InterPro" id="IPR029753">
    <property type="entry name" value="D-isomer_DH_CS"/>
</dbReference>
<dbReference type="PATRIC" id="fig|632772.20.peg.554"/>
<dbReference type="SUPFAM" id="SSF52283">
    <property type="entry name" value="Formate/glycerate dehydrogenase catalytic domain-like"/>
    <property type="match status" value="1"/>
</dbReference>
<dbReference type="Gene3D" id="3.40.50.720">
    <property type="entry name" value="NAD(P)-binding Rossmann-like Domain"/>
    <property type="match status" value="2"/>
</dbReference>